<organism evidence="3 4">
    <name type="scientific">Actinokineospora diospyrosa</name>
    <dbReference type="NCBI Taxonomy" id="103728"/>
    <lineage>
        <taxon>Bacteria</taxon>
        <taxon>Bacillati</taxon>
        <taxon>Actinomycetota</taxon>
        <taxon>Actinomycetes</taxon>
        <taxon>Pseudonocardiales</taxon>
        <taxon>Pseudonocardiaceae</taxon>
        <taxon>Actinokineospora</taxon>
    </lineage>
</organism>
<dbReference type="Gene3D" id="1.10.510.10">
    <property type="entry name" value="Transferase(Phosphotransferase) domain 1"/>
    <property type="match status" value="1"/>
</dbReference>
<evidence type="ECO:0000256" key="1">
    <source>
        <dbReference type="SAM" id="MobiDB-lite"/>
    </source>
</evidence>
<comment type="caution">
    <text evidence="3">The sequence shown here is derived from an EMBL/GenBank/DDBJ whole genome shotgun (WGS) entry which is preliminary data.</text>
</comment>
<dbReference type="InterPro" id="IPR011009">
    <property type="entry name" value="Kinase-like_dom_sf"/>
</dbReference>
<evidence type="ECO:0000313" key="3">
    <source>
        <dbReference type="EMBL" id="MCP2268702.1"/>
    </source>
</evidence>
<sequence>MTPVSVAESDLGTPGRELGKGGEAAVYELPHYTLPDRRGPLVYKKYRKPHEDAQRLRRIVRLRGQLAPPRRAELDQIAAWPCRLVEDVNGDVIGLVLPRIPDEYMTTVVSPTGTRSTNPCEVQYLFVDPSRAKRLALPTPTADERLTLCRDFAGALAFLHDELDVAFGDINHANELFKVHPKTGVYFIDCDGVRLRGTITTHQQLNTPDWVPPEGNALSPETDRYKLGLFVLRCLTPGASTSGRIDPSAAASVLDQTGLDLLRQAVDDVPAARPTAVRWRRYLNAVLGQFEDPPRITRAEVTRPFVLLGQPVEIAWAADHTTRIEVSAGGRTVTADGGLGHGTVAIDLPASGFVQVRATSTLGADVVQVGPVPVIEPPKQVTMPILMPPVVFPQLDHLIPVVDLPEPPRLAGVPAPEVTVASPPPGDPLRLHVAMAPPIALDEVIGAGPVFSFDRSTPAEEA</sequence>
<name>A0ABT1I7X8_9PSEU</name>
<feature type="domain" description="Protein kinase" evidence="2">
    <location>
        <begin position="12"/>
        <end position="287"/>
    </location>
</feature>
<dbReference type="RefSeq" id="WP_344799050.1">
    <property type="nucleotide sequence ID" value="NZ_BAAAVB010000001.1"/>
</dbReference>
<accession>A0ABT1I7X8</accession>
<dbReference type="PROSITE" id="PS50011">
    <property type="entry name" value="PROTEIN_KINASE_DOM"/>
    <property type="match status" value="1"/>
</dbReference>
<proteinExistence type="predicted"/>
<gene>
    <name evidence="3" type="ORF">LV75_001189</name>
</gene>
<reference evidence="3 4" key="1">
    <citation type="submission" date="2022-06" db="EMBL/GenBank/DDBJ databases">
        <title>Genomic Encyclopedia of Archaeal and Bacterial Type Strains, Phase II (KMG-II): from individual species to whole genera.</title>
        <authorList>
            <person name="Goeker M."/>
        </authorList>
    </citation>
    <scope>NUCLEOTIDE SEQUENCE [LARGE SCALE GENOMIC DNA]</scope>
    <source>
        <strain evidence="3 4">DSM 44255</strain>
    </source>
</reference>
<feature type="region of interest" description="Disordered" evidence="1">
    <location>
        <begin position="1"/>
        <end position="20"/>
    </location>
</feature>
<evidence type="ECO:0000313" key="4">
    <source>
        <dbReference type="Proteomes" id="UP001205185"/>
    </source>
</evidence>
<dbReference type="InterPro" id="IPR000719">
    <property type="entry name" value="Prot_kinase_dom"/>
</dbReference>
<keyword evidence="4" id="KW-1185">Reference proteome</keyword>
<protein>
    <recommendedName>
        <fullName evidence="2">Protein kinase domain-containing protein</fullName>
    </recommendedName>
</protein>
<dbReference type="EMBL" id="JAMTCO010000003">
    <property type="protein sequence ID" value="MCP2268702.1"/>
    <property type="molecule type" value="Genomic_DNA"/>
</dbReference>
<dbReference type="Proteomes" id="UP001205185">
    <property type="component" value="Unassembled WGS sequence"/>
</dbReference>
<dbReference type="SUPFAM" id="SSF56112">
    <property type="entry name" value="Protein kinase-like (PK-like)"/>
    <property type="match status" value="1"/>
</dbReference>
<evidence type="ECO:0000259" key="2">
    <source>
        <dbReference type="PROSITE" id="PS50011"/>
    </source>
</evidence>